<evidence type="ECO:0000256" key="5">
    <source>
        <dbReference type="ARBA" id="ARBA00022801"/>
    </source>
</evidence>
<comment type="caution">
    <text evidence="8">The sequence shown here is derived from an EMBL/GenBank/DDBJ whole genome shotgun (WGS) entry which is preliminary data.</text>
</comment>
<evidence type="ECO:0000256" key="1">
    <source>
        <dbReference type="ARBA" id="ARBA00004071"/>
    </source>
</evidence>
<sequence>MQQTGSRIASCLLFQGRVKGLFSKLCRDFFKQSIHAIVFQRAVIADSLYSINKSMIFSKPDWHSDAYWHHAFGPAPTRNVNYSIKEEPQLWDSFVDYTHRQLEELGTRYGKIDCLWLDGGWVNKDNLEQDIRLGEIVEKLRKGPQPHLIVCDRTVGGIYENIVTPEKQVPEEPLFIPWETCTTVGEKFSFHYTDTFKSGRELVYLLLDVVSKGGNLALNLAPQPDGELPGRAVASLRDMGRWLRMHGEGIYETVIAEPFFERNIKYTKKGKTIYAFYLYEDYARLPLRVHLTVPDKISRVRLMRTGQDIPFEQKENKIILDTETADRNTAFYADCFILE</sequence>
<evidence type="ECO:0000256" key="2">
    <source>
        <dbReference type="ARBA" id="ARBA00007951"/>
    </source>
</evidence>
<keyword evidence="5" id="KW-0378">Hydrolase</keyword>
<comment type="similarity">
    <text evidence="2">Belongs to the glycosyl hydrolase 29 family.</text>
</comment>
<accession>A0A1E3ALK5</accession>
<evidence type="ECO:0000259" key="7">
    <source>
        <dbReference type="Pfam" id="PF01120"/>
    </source>
</evidence>
<dbReference type="AlphaFoldDB" id="A0A1E3ALK5"/>
<comment type="function">
    <text evidence="1">Alpha-L-fucosidase is responsible for hydrolyzing the alpha-1,6-linked fucose joined to the reducing-end N-acetylglucosamine of the carbohydrate moieties of glycoproteins.</text>
</comment>
<gene>
    <name evidence="8" type="ORF">BEH84_03901</name>
</gene>
<dbReference type="GeneID" id="93301868"/>
<dbReference type="InterPro" id="IPR017853">
    <property type="entry name" value="GH"/>
</dbReference>
<dbReference type="PRINTS" id="PR00741">
    <property type="entry name" value="GLHYDRLASE29"/>
</dbReference>
<reference evidence="8 9" key="1">
    <citation type="submission" date="2016-07" db="EMBL/GenBank/DDBJ databases">
        <title>Characterization of isolates of Eisenbergiella tayi derived from blood cultures, using whole genome sequencing.</title>
        <authorList>
            <person name="Burdz T."/>
            <person name="Wiebe D."/>
            <person name="Huynh C."/>
            <person name="Bernard K."/>
        </authorList>
    </citation>
    <scope>NUCLEOTIDE SEQUENCE [LARGE SCALE GENOMIC DNA]</scope>
    <source>
        <strain evidence="8 9">NML 120489</strain>
    </source>
</reference>
<dbReference type="PANTHER" id="PTHR10030">
    <property type="entry name" value="ALPHA-L-FUCOSIDASE"/>
    <property type="match status" value="1"/>
</dbReference>
<evidence type="ECO:0000313" key="8">
    <source>
        <dbReference type="EMBL" id="ODM09534.1"/>
    </source>
</evidence>
<protein>
    <recommendedName>
        <fullName evidence="3">alpha-L-fucosidase</fullName>
        <ecNumber evidence="3">3.2.1.51</ecNumber>
    </recommendedName>
</protein>
<proteinExistence type="inferred from homology"/>
<dbReference type="InterPro" id="IPR057739">
    <property type="entry name" value="Glyco_hydro_29_N"/>
</dbReference>
<dbReference type="GO" id="GO:0006004">
    <property type="term" value="P:fucose metabolic process"/>
    <property type="evidence" value="ECO:0007669"/>
    <property type="project" value="InterPro"/>
</dbReference>
<dbReference type="EC" id="3.2.1.51" evidence="3"/>
<dbReference type="GO" id="GO:0005764">
    <property type="term" value="C:lysosome"/>
    <property type="evidence" value="ECO:0007669"/>
    <property type="project" value="TreeGrafter"/>
</dbReference>
<evidence type="ECO:0000313" key="9">
    <source>
        <dbReference type="Proteomes" id="UP000095003"/>
    </source>
</evidence>
<dbReference type="PATRIC" id="fig|1432052.3.peg.4327"/>
<keyword evidence="6" id="KW-0326">Glycosidase</keyword>
<dbReference type="GO" id="GO:0016139">
    <property type="term" value="P:glycoside catabolic process"/>
    <property type="evidence" value="ECO:0007669"/>
    <property type="project" value="TreeGrafter"/>
</dbReference>
<feature type="domain" description="Glycoside hydrolase family 29 N-terminal" evidence="7">
    <location>
        <begin position="54"/>
        <end position="248"/>
    </location>
</feature>
<organism evidence="8 9">
    <name type="scientific">Eisenbergiella tayi</name>
    <dbReference type="NCBI Taxonomy" id="1432052"/>
    <lineage>
        <taxon>Bacteria</taxon>
        <taxon>Bacillati</taxon>
        <taxon>Bacillota</taxon>
        <taxon>Clostridia</taxon>
        <taxon>Lachnospirales</taxon>
        <taxon>Lachnospiraceae</taxon>
        <taxon>Eisenbergiella</taxon>
    </lineage>
</organism>
<dbReference type="GO" id="GO:0004560">
    <property type="term" value="F:alpha-L-fucosidase activity"/>
    <property type="evidence" value="ECO:0007669"/>
    <property type="project" value="InterPro"/>
</dbReference>
<evidence type="ECO:0000256" key="6">
    <source>
        <dbReference type="ARBA" id="ARBA00023295"/>
    </source>
</evidence>
<dbReference type="Gene3D" id="3.20.20.80">
    <property type="entry name" value="Glycosidases"/>
    <property type="match status" value="1"/>
</dbReference>
<dbReference type="EMBL" id="MCGI01000004">
    <property type="protein sequence ID" value="ODM09534.1"/>
    <property type="molecule type" value="Genomic_DNA"/>
</dbReference>
<dbReference type="SUPFAM" id="SSF51445">
    <property type="entry name" value="(Trans)glycosidases"/>
    <property type="match status" value="1"/>
</dbReference>
<dbReference type="Proteomes" id="UP000095003">
    <property type="component" value="Unassembled WGS sequence"/>
</dbReference>
<dbReference type="PANTHER" id="PTHR10030:SF37">
    <property type="entry name" value="ALPHA-L-FUCOSIDASE-RELATED"/>
    <property type="match status" value="1"/>
</dbReference>
<dbReference type="Pfam" id="PF01120">
    <property type="entry name" value="Alpha_L_fucos"/>
    <property type="match status" value="1"/>
</dbReference>
<evidence type="ECO:0000256" key="3">
    <source>
        <dbReference type="ARBA" id="ARBA00012662"/>
    </source>
</evidence>
<evidence type="ECO:0000256" key="4">
    <source>
        <dbReference type="ARBA" id="ARBA00022729"/>
    </source>
</evidence>
<dbReference type="RefSeq" id="WP_242880616.1">
    <property type="nucleotide sequence ID" value="NZ_DBFYTC010000163.1"/>
</dbReference>
<dbReference type="SMART" id="SM00812">
    <property type="entry name" value="Alpha_L_fucos"/>
    <property type="match status" value="1"/>
</dbReference>
<dbReference type="InterPro" id="IPR000933">
    <property type="entry name" value="Glyco_hydro_29"/>
</dbReference>
<name>A0A1E3ALK5_9FIRM</name>
<keyword evidence="4" id="KW-0732">Signal</keyword>
<dbReference type="InterPro" id="IPR016286">
    <property type="entry name" value="FUC_metazoa-typ"/>
</dbReference>